<evidence type="ECO:0000313" key="3">
    <source>
        <dbReference type="Proteomes" id="UP000692954"/>
    </source>
</evidence>
<dbReference type="OrthoDB" id="10039049at2759"/>
<keyword evidence="1" id="KW-0472">Membrane</keyword>
<feature type="transmembrane region" description="Helical" evidence="1">
    <location>
        <begin position="30"/>
        <end position="49"/>
    </location>
</feature>
<keyword evidence="3" id="KW-1185">Reference proteome</keyword>
<dbReference type="EMBL" id="CAJJDN010000069">
    <property type="protein sequence ID" value="CAD8097699.1"/>
    <property type="molecule type" value="Genomic_DNA"/>
</dbReference>
<reference evidence="2" key="1">
    <citation type="submission" date="2021-01" db="EMBL/GenBank/DDBJ databases">
        <authorList>
            <consortium name="Genoscope - CEA"/>
            <person name="William W."/>
        </authorList>
    </citation>
    <scope>NUCLEOTIDE SEQUENCE</scope>
</reference>
<dbReference type="Proteomes" id="UP000692954">
    <property type="component" value="Unassembled WGS sequence"/>
</dbReference>
<name>A0A8S1P3T3_9CILI</name>
<organism evidence="2 3">
    <name type="scientific">Paramecium sonneborni</name>
    <dbReference type="NCBI Taxonomy" id="65129"/>
    <lineage>
        <taxon>Eukaryota</taxon>
        <taxon>Sar</taxon>
        <taxon>Alveolata</taxon>
        <taxon>Ciliophora</taxon>
        <taxon>Intramacronucleata</taxon>
        <taxon>Oligohymenophorea</taxon>
        <taxon>Peniculida</taxon>
        <taxon>Parameciidae</taxon>
        <taxon>Paramecium</taxon>
    </lineage>
</organism>
<evidence type="ECO:0000256" key="1">
    <source>
        <dbReference type="SAM" id="Phobius"/>
    </source>
</evidence>
<comment type="caution">
    <text evidence="2">The sequence shown here is derived from an EMBL/GenBank/DDBJ whole genome shotgun (WGS) entry which is preliminary data.</text>
</comment>
<evidence type="ECO:0000313" key="2">
    <source>
        <dbReference type="EMBL" id="CAD8097699.1"/>
    </source>
</evidence>
<dbReference type="AlphaFoldDB" id="A0A8S1P3T3"/>
<accession>A0A8S1P3T3</accession>
<keyword evidence="1" id="KW-0812">Transmembrane</keyword>
<keyword evidence="1" id="KW-1133">Transmembrane helix</keyword>
<gene>
    <name evidence="2" type="ORF">PSON_ATCC_30995.1.T0690010</name>
</gene>
<proteinExistence type="predicted"/>
<protein>
    <submittedName>
        <fullName evidence="2">Uncharacterized protein</fullName>
    </submittedName>
</protein>
<sequence>MNQNFNLGFFYPIFSFLFAKEVFKKEWLNILFWILMYIGTSVMITLYSAEYYATILQTDNLIEQ</sequence>